<protein>
    <submittedName>
        <fullName evidence="3">DNA-binding helix-turn-helix protein</fullName>
    </submittedName>
</protein>
<dbReference type="CDD" id="cd00093">
    <property type="entry name" value="HTH_XRE"/>
    <property type="match status" value="1"/>
</dbReference>
<feature type="region of interest" description="Disordered" evidence="1">
    <location>
        <begin position="86"/>
        <end position="105"/>
    </location>
</feature>
<evidence type="ECO:0000313" key="3">
    <source>
        <dbReference type="EMBL" id="GAO99290.1"/>
    </source>
</evidence>
<dbReference type="SMART" id="SM00530">
    <property type="entry name" value="HTH_XRE"/>
    <property type="match status" value="1"/>
</dbReference>
<keyword evidence="4" id="KW-1185">Reference proteome</keyword>
<dbReference type="Proteomes" id="UP000253891">
    <property type="component" value="Unassembled WGS sequence"/>
</dbReference>
<evidence type="ECO:0000313" key="4">
    <source>
        <dbReference type="Proteomes" id="UP000253891"/>
    </source>
</evidence>
<organism evidence="3 4">
    <name type="scientific">Fructobacillus ficulneus</name>
    <dbReference type="NCBI Taxonomy" id="157463"/>
    <lineage>
        <taxon>Bacteria</taxon>
        <taxon>Bacillati</taxon>
        <taxon>Bacillota</taxon>
        <taxon>Bacilli</taxon>
        <taxon>Lactobacillales</taxon>
        <taxon>Lactobacillaceae</taxon>
        <taxon>Fructobacillus</taxon>
    </lineage>
</organism>
<dbReference type="OrthoDB" id="2364157at2"/>
<dbReference type="PROSITE" id="PS50943">
    <property type="entry name" value="HTH_CROC1"/>
    <property type="match status" value="1"/>
</dbReference>
<dbReference type="SUPFAM" id="SSF47413">
    <property type="entry name" value="lambda repressor-like DNA-binding domains"/>
    <property type="match status" value="1"/>
</dbReference>
<dbReference type="Pfam" id="PF01381">
    <property type="entry name" value="HTH_3"/>
    <property type="match status" value="1"/>
</dbReference>
<dbReference type="InterPro" id="IPR001387">
    <property type="entry name" value="Cro/C1-type_HTH"/>
</dbReference>
<dbReference type="GO" id="GO:0003677">
    <property type="term" value="F:DNA binding"/>
    <property type="evidence" value="ECO:0007669"/>
    <property type="project" value="UniProtKB-KW"/>
</dbReference>
<dbReference type="AlphaFoldDB" id="A0A0K8MFK4"/>
<evidence type="ECO:0000256" key="1">
    <source>
        <dbReference type="SAM" id="MobiDB-lite"/>
    </source>
</evidence>
<feature type="domain" description="HTH cro/C1-type" evidence="2">
    <location>
        <begin position="4"/>
        <end position="64"/>
    </location>
</feature>
<evidence type="ECO:0000259" key="2">
    <source>
        <dbReference type="PROSITE" id="PS50943"/>
    </source>
</evidence>
<name>A0A0K8MFK4_9LACO</name>
<sequence length="226" mass="25799">MNRLKELRQDKKYSLATVSKLLKDNYDLSVSPATLMRYENGKTDPKLVTWQKLADIFNVPIGFIQGVSNIPTNHISDGYEFYQDTKKHGTSTSSKKNNDDEDEGLNDVHLNQFNKLMQMFGYGNEWGTFDDIDKASRLEVVKSIDASFSNGLATFSDAKNHSGSSDKANIYLQKYAQKVGMYNPYWWDASDLSSPLSVEDDVYYKNKKLTPEQREQVTNLLNSFID</sequence>
<gene>
    <name evidence="3" type="ORF">FFIC_091170</name>
</gene>
<dbReference type="EMBL" id="DF967986">
    <property type="protein sequence ID" value="GAO99290.1"/>
    <property type="molecule type" value="Genomic_DNA"/>
</dbReference>
<dbReference type="STRING" id="157463.GCA_001047075_00215"/>
<proteinExistence type="predicted"/>
<dbReference type="Gene3D" id="1.10.260.40">
    <property type="entry name" value="lambda repressor-like DNA-binding domains"/>
    <property type="match status" value="1"/>
</dbReference>
<dbReference type="InterPro" id="IPR010982">
    <property type="entry name" value="Lambda_DNA-bd_dom_sf"/>
</dbReference>
<keyword evidence="3" id="KW-0238">DNA-binding</keyword>
<dbReference type="RefSeq" id="WP_061992712.1">
    <property type="nucleotide sequence ID" value="NZ_DF967986.1"/>
</dbReference>
<reference evidence="3 4" key="1">
    <citation type="journal article" date="2015" name="BMC Genomics">
        <title>Comparative genomics of Fructobacillus spp. and Leuconostoc spp. reveals niche-specific evolution of Fructobacillus spp.</title>
        <authorList>
            <person name="Endo A."/>
            <person name="Tanizawa Y."/>
            <person name="Tanaka N."/>
            <person name="Maeno S."/>
            <person name="Kumar H."/>
            <person name="Shiwa Y."/>
            <person name="Okada S."/>
            <person name="Yoshikawa H."/>
            <person name="Dicks L."/>
            <person name="Nakagawa J."/>
            <person name="Arita M."/>
        </authorList>
    </citation>
    <scope>NUCLEOTIDE SEQUENCE [LARGE SCALE GENOMIC DNA]</scope>
    <source>
        <strain evidence="3 4">JCM 12225</strain>
    </source>
</reference>
<accession>A0A0K8MFK4</accession>